<dbReference type="GO" id="GO:0005634">
    <property type="term" value="C:nucleus"/>
    <property type="evidence" value="ECO:0007669"/>
    <property type="project" value="UniProtKB-SubCell"/>
</dbReference>
<organism evidence="13 14">
    <name type="scientific">Hibiscus syriacus</name>
    <name type="common">Rose of Sharon</name>
    <dbReference type="NCBI Taxonomy" id="106335"/>
    <lineage>
        <taxon>Eukaryota</taxon>
        <taxon>Viridiplantae</taxon>
        <taxon>Streptophyta</taxon>
        <taxon>Embryophyta</taxon>
        <taxon>Tracheophyta</taxon>
        <taxon>Spermatophyta</taxon>
        <taxon>Magnoliopsida</taxon>
        <taxon>eudicotyledons</taxon>
        <taxon>Gunneridae</taxon>
        <taxon>Pentapetalae</taxon>
        <taxon>rosids</taxon>
        <taxon>malvids</taxon>
        <taxon>Malvales</taxon>
        <taxon>Malvaceae</taxon>
        <taxon>Malvoideae</taxon>
        <taxon>Hibiscus</taxon>
    </lineage>
</organism>
<evidence type="ECO:0000256" key="6">
    <source>
        <dbReference type="ARBA" id="ARBA00023155"/>
    </source>
</evidence>
<dbReference type="GO" id="GO:0000981">
    <property type="term" value="F:DNA-binding transcription factor activity, RNA polymerase II-specific"/>
    <property type="evidence" value="ECO:0007669"/>
    <property type="project" value="InterPro"/>
</dbReference>
<feature type="DNA-binding region" description="Homeobox" evidence="9">
    <location>
        <begin position="101"/>
        <end position="160"/>
    </location>
</feature>
<feature type="compositionally biased region" description="Basic residues" evidence="11">
    <location>
        <begin position="100"/>
        <end position="109"/>
    </location>
</feature>
<gene>
    <name evidence="13" type="ORF">F3Y22_tig00116951pilonHSYRG00199</name>
</gene>
<dbReference type="AlphaFoldDB" id="A0A6A2XQ18"/>
<dbReference type="InterPro" id="IPR041577">
    <property type="entry name" value="RT_RNaseH_2"/>
</dbReference>
<dbReference type="InterPro" id="IPR012337">
    <property type="entry name" value="RNaseH-like_sf"/>
</dbReference>
<dbReference type="Pfam" id="PF00046">
    <property type="entry name" value="Homeodomain"/>
    <property type="match status" value="1"/>
</dbReference>
<evidence type="ECO:0000256" key="8">
    <source>
        <dbReference type="ARBA" id="ARBA00023242"/>
    </source>
</evidence>
<evidence type="ECO:0000256" key="2">
    <source>
        <dbReference type="ARBA" id="ARBA00006789"/>
    </source>
</evidence>
<dbReference type="GO" id="GO:0003677">
    <property type="term" value="F:DNA binding"/>
    <property type="evidence" value="ECO:0007669"/>
    <property type="project" value="UniProtKB-UniRule"/>
</dbReference>
<evidence type="ECO:0000256" key="5">
    <source>
        <dbReference type="ARBA" id="ARBA00023125"/>
    </source>
</evidence>
<dbReference type="Pfam" id="PF17919">
    <property type="entry name" value="RT_RNaseH_2"/>
    <property type="match status" value="1"/>
</dbReference>
<keyword evidence="5 9" id="KW-0238">DNA-binding</keyword>
<name>A0A6A2XQ18_HIBSY</name>
<comment type="similarity">
    <text evidence="2">Belongs to the HD-ZIP homeobox family. Class IV subfamily.</text>
</comment>
<dbReference type="InterPro" id="IPR000477">
    <property type="entry name" value="RT_dom"/>
</dbReference>
<dbReference type="CDD" id="cd01647">
    <property type="entry name" value="RT_LTR"/>
    <property type="match status" value="1"/>
</dbReference>
<dbReference type="InterPro" id="IPR056924">
    <property type="entry name" value="SH3_Tf2-1"/>
</dbReference>
<keyword evidence="8 9" id="KW-0539">Nucleus</keyword>
<evidence type="ECO:0000313" key="14">
    <source>
        <dbReference type="Proteomes" id="UP000436088"/>
    </source>
</evidence>
<dbReference type="EMBL" id="VEPZ02001731">
    <property type="protein sequence ID" value="KAE8660459.1"/>
    <property type="molecule type" value="Genomic_DNA"/>
</dbReference>
<dbReference type="PANTHER" id="PTHR35046:SF18">
    <property type="entry name" value="RNA-DIRECTED DNA POLYMERASE"/>
    <property type="match status" value="1"/>
</dbReference>
<dbReference type="Gene3D" id="3.30.70.270">
    <property type="match status" value="2"/>
</dbReference>
<dbReference type="FunFam" id="3.30.70.270:FF:000020">
    <property type="entry name" value="Transposon Tf2-6 polyprotein-like Protein"/>
    <property type="match status" value="1"/>
</dbReference>
<dbReference type="FunFam" id="1.10.10.60:FF:000229">
    <property type="entry name" value="Homeobox-leucine zipper protein HDG1"/>
    <property type="match status" value="1"/>
</dbReference>
<comment type="caution">
    <text evidence="13">The sequence shown here is derived from an EMBL/GenBank/DDBJ whole genome shotgun (WGS) entry which is preliminary data.</text>
</comment>
<feature type="region of interest" description="Disordered" evidence="11">
    <location>
        <begin position="47"/>
        <end position="110"/>
    </location>
</feature>
<protein>
    <recommendedName>
        <fullName evidence="12">Homeobox domain-containing protein</fullName>
    </recommendedName>
</protein>
<dbReference type="InterPro" id="IPR021109">
    <property type="entry name" value="Peptidase_aspartic_dom_sf"/>
</dbReference>
<evidence type="ECO:0000256" key="9">
    <source>
        <dbReference type="PROSITE-ProRule" id="PRU00108"/>
    </source>
</evidence>
<dbReference type="SUPFAM" id="SSF46689">
    <property type="entry name" value="Homeodomain-like"/>
    <property type="match status" value="1"/>
</dbReference>
<dbReference type="PANTHER" id="PTHR35046">
    <property type="entry name" value="ZINC KNUCKLE (CCHC-TYPE) FAMILY PROTEIN"/>
    <property type="match status" value="1"/>
</dbReference>
<dbReference type="Pfam" id="PF00078">
    <property type="entry name" value="RVT_1"/>
    <property type="match status" value="1"/>
</dbReference>
<feature type="region of interest" description="Disordered" evidence="11">
    <location>
        <begin position="401"/>
        <end position="437"/>
    </location>
</feature>
<evidence type="ECO:0000256" key="1">
    <source>
        <dbReference type="ARBA" id="ARBA00004123"/>
    </source>
</evidence>
<keyword evidence="6 9" id="KW-0371">Homeobox</keyword>
<dbReference type="Gene3D" id="1.10.10.60">
    <property type="entry name" value="Homeodomain-like"/>
    <property type="match status" value="1"/>
</dbReference>
<dbReference type="InterPro" id="IPR043502">
    <property type="entry name" value="DNA/RNA_pol_sf"/>
</dbReference>
<proteinExistence type="inferred from homology"/>
<keyword evidence="14" id="KW-1185">Reference proteome</keyword>
<keyword evidence="4" id="KW-0175">Coiled coil</keyword>
<keyword evidence="3" id="KW-0805">Transcription regulation</keyword>
<dbReference type="SUPFAM" id="SSF53098">
    <property type="entry name" value="Ribonuclease H-like"/>
    <property type="match status" value="1"/>
</dbReference>
<accession>A0A6A2XQ18</accession>
<dbReference type="InterPro" id="IPR017970">
    <property type="entry name" value="Homeobox_CS"/>
</dbReference>
<dbReference type="InterPro" id="IPR036397">
    <property type="entry name" value="RNaseH_sf"/>
</dbReference>
<dbReference type="SMART" id="SM00389">
    <property type="entry name" value="HOX"/>
    <property type="match status" value="1"/>
</dbReference>
<feature type="compositionally biased region" description="Basic and acidic residues" evidence="11">
    <location>
        <begin position="407"/>
        <end position="420"/>
    </location>
</feature>
<dbReference type="Gene3D" id="2.40.70.10">
    <property type="entry name" value="Acid Proteases"/>
    <property type="match status" value="1"/>
</dbReference>
<keyword evidence="7" id="KW-0804">Transcription</keyword>
<comment type="subcellular location">
    <subcellularLocation>
        <location evidence="1 9 10">Nucleus</location>
    </subcellularLocation>
</comment>
<dbReference type="Proteomes" id="UP000436088">
    <property type="component" value="Unassembled WGS sequence"/>
</dbReference>
<dbReference type="CDD" id="cd00303">
    <property type="entry name" value="retropepsin_like"/>
    <property type="match status" value="1"/>
</dbReference>
<evidence type="ECO:0000256" key="11">
    <source>
        <dbReference type="SAM" id="MobiDB-lite"/>
    </source>
</evidence>
<evidence type="ECO:0000259" key="12">
    <source>
        <dbReference type="PROSITE" id="PS50071"/>
    </source>
</evidence>
<sequence length="1205" mass="138868">MACPGGGFGCARILADISFSNNMPHLVSPSLPKNIFNSPGLSLALQQPSIDNRRDGVRTSENFEASFGRRSREEEQESSPGSDNIDGVSGDDEDAADNRPRKKRYHRHTPQQIQGLEALFKQCPHPDEKQRLELSKKLCLETRQVKFWFQNRRTQMKINVKTGIDCDMFLIGIVLISIVGGRGRGRREQVPNEEAQRRDRIVQDVMIADLQRQVPELTQRLAAQNFENREVSDHDTNSTFENPYHNCVLFREHRGREERHRYLSFRVDLPEFSGTLQAERFVDWINEERIFEFKEVPDRVKVKLIVIKLKGRAFAWWEQLRRSRERQGKAKIIDWENMKVDDYTEEFYQLVARNDLSETEEQMVAQYLRGLRQPLQDVLSLHSLWSVSEAYQRALAVEKQQNRRPVIRNDHNSRLVRPQDSRPAQQPPKPASQKGKNLLIEENAEDEMEEIGEPVYDDDETDDVLYGDDHETLVVRKSLLTPKDDSGDDWLRTNIFHTTCTVTNKVCKMIIDSGSCENVVSEEVVQKLQLKTDRHPKPYKLFLDEIEHGDMVYVLLPCENNAVDVDADLPVEVQRLLAEFSNLMPKDLPLGLPPMSDIQYQIDLVPGSSLPNQPAYRLSPKEAEDFRVINRITVKYRFSIPRLDDMLDQLSGSKVLRPFMGKFVVVYFDDILVYSPTWTSHFDHIRVVFEMLKTECLFVNQKKCYFFTTSVTFLGFVVSTDGVHADQSNVDAALEWPRPRTLHDIRSFHGLTSFYRRFIRNFSTLIVLITECLKGRDFQWSEEAEASFQLVKQKMTEAPVLALLDFDKVFEVNCDASGIGIGGVLSQKEFILFTDHEALKYINDQHKLSRRHAKWVAYLQEFTFTLRHQAGSLNRVADALSRRTLLLTTMSTKVAGFETFTDMYAVDPSFGRIFQERSKGVLTNVGLYTPLPVPEAPCLQKTMDADRIAHLYFNEIVRLHGVPRSITSDCDTKFISHFWKSLWGKLGTQLNFSSTYHSQTNGQTEVEFAYNRSKNRTISLNPFEIVYGQNQSGVLDLPIPRIGRFSPKADEMTNYLRGIHEQVKQTIHESNTKYKTRVDNHRRQVLFDVGDFVWAVLTRDRFPVGEYNKLKDRKIGPCEVVQKINDNAYMLRLLSHLKTSDVFNVNHLSHCFVDSDDTTLNSRTSSFQLGVTDAGGSETDDAELSDCTLMTLRYHELAYQRKDGN</sequence>
<evidence type="ECO:0000256" key="4">
    <source>
        <dbReference type="ARBA" id="ARBA00023054"/>
    </source>
</evidence>
<dbReference type="PROSITE" id="PS50071">
    <property type="entry name" value="HOMEOBOX_2"/>
    <property type="match status" value="1"/>
</dbReference>
<evidence type="ECO:0000313" key="13">
    <source>
        <dbReference type="EMBL" id="KAE8660459.1"/>
    </source>
</evidence>
<reference evidence="13" key="1">
    <citation type="submission" date="2019-09" db="EMBL/GenBank/DDBJ databases">
        <title>Draft genome information of white flower Hibiscus syriacus.</title>
        <authorList>
            <person name="Kim Y.-M."/>
        </authorList>
    </citation>
    <scope>NUCLEOTIDE SEQUENCE [LARGE SCALE GENOMIC DNA]</scope>
    <source>
        <strain evidence="13">YM2019G1</strain>
    </source>
</reference>
<dbReference type="Pfam" id="PF24626">
    <property type="entry name" value="SH3_Tf2-1"/>
    <property type="match status" value="1"/>
</dbReference>
<evidence type="ECO:0000256" key="10">
    <source>
        <dbReference type="RuleBase" id="RU000682"/>
    </source>
</evidence>
<evidence type="ECO:0000256" key="3">
    <source>
        <dbReference type="ARBA" id="ARBA00023015"/>
    </source>
</evidence>
<dbReference type="InterPro" id="IPR009057">
    <property type="entry name" value="Homeodomain-like_sf"/>
</dbReference>
<dbReference type="InterPro" id="IPR001356">
    <property type="entry name" value="HD"/>
</dbReference>
<dbReference type="InterPro" id="IPR043128">
    <property type="entry name" value="Rev_trsase/Diguanyl_cyclase"/>
</dbReference>
<dbReference type="Gene3D" id="3.30.420.10">
    <property type="entry name" value="Ribonuclease H-like superfamily/Ribonuclease H"/>
    <property type="match status" value="1"/>
</dbReference>
<feature type="domain" description="Homeobox" evidence="12">
    <location>
        <begin position="99"/>
        <end position="159"/>
    </location>
</feature>
<evidence type="ECO:0000256" key="7">
    <source>
        <dbReference type="ARBA" id="ARBA00023163"/>
    </source>
</evidence>
<dbReference type="PROSITE" id="PS00027">
    <property type="entry name" value="HOMEOBOX_1"/>
    <property type="match status" value="1"/>
</dbReference>
<dbReference type="CDD" id="cd00086">
    <property type="entry name" value="homeodomain"/>
    <property type="match status" value="1"/>
</dbReference>
<dbReference type="SUPFAM" id="SSF56672">
    <property type="entry name" value="DNA/RNA polymerases"/>
    <property type="match status" value="1"/>
</dbReference>